<evidence type="ECO:0000256" key="2">
    <source>
        <dbReference type="SAM" id="SignalP"/>
    </source>
</evidence>
<feature type="region of interest" description="Disordered" evidence="1">
    <location>
        <begin position="560"/>
        <end position="580"/>
    </location>
</feature>
<dbReference type="InParanoid" id="A0A151GQ40"/>
<evidence type="ECO:0008006" key="5">
    <source>
        <dbReference type="Google" id="ProtNLM"/>
    </source>
</evidence>
<feature type="compositionally biased region" description="Polar residues" evidence="1">
    <location>
        <begin position="871"/>
        <end position="883"/>
    </location>
</feature>
<organism evidence="3 4">
    <name type="scientific">Drechmeria coniospora</name>
    <name type="common">Nematophagous fungus</name>
    <name type="synonym">Meria coniospora</name>
    <dbReference type="NCBI Taxonomy" id="98403"/>
    <lineage>
        <taxon>Eukaryota</taxon>
        <taxon>Fungi</taxon>
        <taxon>Dikarya</taxon>
        <taxon>Ascomycota</taxon>
        <taxon>Pezizomycotina</taxon>
        <taxon>Sordariomycetes</taxon>
        <taxon>Hypocreomycetidae</taxon>
        <taxon>Hypocreales</taxon>
        <taxon>Ophiocordycipitaceae</taxon>
        <taxon>Drechmeria</taxon>
    </lineage>
</organism>
<feature type="compositionally biased region" description="Polar residues" evidence="1">
    <location>
        <begin position="813"/>
        <end position="822"/>
    </location>
</feature>
<proteinExistence type="predicted"/>
<keyword evidence="4" id="KW-1185">Reference proteome</keyword>
<dbReference type="GeneID" id="63713008"/>
<evidence type="ECO:0000313" key="3">
    <source>
        <dbReference type="EMBL" id="KYK59235.1"/>
    </source>
</evidence>
<feature type="region of interest" description="Disordered" evidence="1">
    <location>
        <begin position="46"/>
        <end position="77"/>
    </location>
</feature>
<sequence length="917" mass="96201">MRCYLALWASALAAASTSLTDNPYSVLPMPSSSPETCLSTTTATLTHDTYPAPPAASSGPVTTMPTPSASLTNSPYPVSPDSSSSLVTSLVTTTIYSQTTLMETYSAPCVQCCTRTYSCTPQVIRVTDTVTETVTATQHLVSTKLEYTTEFVTSTSTLTFETVRNDPWETVQYFISESLPLVVPNNGHKSAKTVFERCLPNSWRRRVRDDNHDRVDHHDGHQTSNSHRVIYHDKDGHGANRVIVAYNRARDSNTDTHHTVVATSISTAYQTTVSTLTTSFPVISEVTRLVTQVATITAPGNTVTDTISLPGETVTAPRETVTDTVSLPGNTVTATAPGVRVTDTISLPGEAITIPGNTVTLPGKQTTLSLPGETRTLPGKLVVSTYTKELPAQTVTVTKDGAVFTTAIPGENVVITVTATPAITTVTAPPESVTVTICPSPTGAMSPLSPDSNLTFGCKPGFVCSLPKPNGCKLWPGPPSKDFLCEYQLCIPSPPFKNVAWGQNETGYYPPSWGYFNLNPEAFGLSYDIFDYYVYEDVKDGHATTITTGNWKSQASLSEWPRSSTSATPAHFPPPYGSQRRRRKLHTFGKRDITPGICFDDCNNAFGIAQSVGKTDALCKAGTSFQTSWSQCTECITKNEKSTKTTIRDYVGPEFSQFLEYCAGNSPAATIASVIAPERIVSSQPAVGTASQGQTSRNGFALIGSTMPSSNGPTMDINTLAGTTVVESREPTSVRPDLTVRTSPAAVPSLAQTARSIGSASRSAYAVETETALATGAPSISVSEPGPSSGSGPGSNSASASASGPVSVSKSGTVSQSLSSPTAGGDRSSREINGGDATATLGSSGVTQTGGGPRSSSRGGVHSAPQGLDNAASSRVVTRTESPSIPAHPTVVSSTGSGMAIDCYMVVSLLTVAAIVL</sequence>
<dbReference type="STRING" id="98403.A0A151GQ40"/>
<keyword evidence="2" id="KW-0732">Signal</keyword>
<dbReference type="EMBL" id="LAYC01000001">
    <property type="protein sequence ID" value="KYK59235.1"/>
    <property type="molecule type" value="Genomic_DNA"/>
</dbReference>
<evidence type="ECO:0000313" key="4">
    <source>
        <dbReference type="Proteomes" id="UP000076580"/>
    </source>
</evidence>
<dbReference type="PANTHER" id="PTHR38122:SF1">
    <property type="entry name" value="GLYCOPROTEIN X"/>
    <property type="match status" value="1"/>
</dbReference>
<dbReference type="PANTHER" id="PTHR38122">
    <property type="entry name" value="GLYCOPROTEIN X"/>
    <property type="match status" value="1"/>
</dbReference>
<accession>A0A151GQ40</accession>
<feature type="signal peptide" evidence="2">
    <location>
        <begin position="1"/>
        <end position="18"/>
    </location>
</feature>
<reference evidence="3 4" key="1">
    <citation type="journal article" date="2016" name="Sci. Rep.">
        <title>Insights into Adaptations to a Near-Obligate Nematode Endoparasitic Lifestyle from the Finished Genome of Drechmeria coniospora.</title>
        <authorList>
            <person name="Zhang L."/>
            <person name="Zhou Z."/>
            <person name="Guo Q."/>
            <person name="Fokkens L."/>
            <person name="Miskei M."/>
            <person name="Pocsi I."/>
            <person name="Zhang W."/>
            <person name="Chen M."/>
            <person name="Wang L."/>
            <person name="Sun Y."/>
            <person name="Donzelli B.G."/>
            <person name="Gibson D.M."/>
            <person name="Nelson D.R."/>
            <person name="Luo J.G."/>
            <person name="Rep M."/>
            <person name="Liu H."/>
            <person name="Yang S."/>
            <person name="Wang J."/>
            <person name="Krasnoff S.B."/>
            <person name="Xu Y."/>
            <person name="Molnar I."/>
            <person name="Lin M."/>
        </authorList>
    </citation>
    <scope>NUCLEOTIDE SEQUENCE [LARGE SCALE GENOMIC DNA]</scope>
    <source>
        <strain evidence="3 4">ARSEF 6962</strain>
    </source>
</reference>
<dbReference type="AlphaFoldDB" id="A0A151GQ40"/>
<feature type="compositionally biased region" description="Polar residues" evidence="1">
    <location>
        <begin position="59"/>
        <end position="73"/>
    </location>
</feature>
<feature type="region of interest" description="Disordered" evidence="1">
    <location>
        <begin position="776"/>
        <end position="893"/>
    </location>
</feature>
<name>A0A151GQ40_DRECN</name>
<evidence type="ECO:0000256" key="1">
    <source>
        <dbReference type="SAM" id="MobiDB-lite"/>
    </source>
</evidence>
<feature type="compositionally biased region" description="Low complexity" evidence="1">
    <location>
        <begin position="778"/>
        <end position="812"/>
    </location>
</feature>
<dbReference type="Proteomes" id="UP000076580">
    <property type="component" value="Chromosome 01"/>
</dbReference>
<gene>
    <name evidence="3" type="ORF">DCS_00365</name>
</gene>
<feature type="chain" id="PRO_5007580880" description="Glycoprotein X" evidence="2">
    <location>
        <begin position="19"/>
        <end position="917"/>
    </location>
</feature>
<comment type="caution">
    <text evidence="3">The sequence shown here is derived from an EMBL/GenBank/DDBJ whole genome shotgun (WGS) entry which is preliminary data.</text>
</comment>
<protein>
    <recommendedName>
        <fullName evidence="5">Glycoprotein X</fullName>
    </recommendedName>
</protein>
<dbReference type="RefSeq" id="XP_040658587.1">
    <property type="nucleotide sequence ID" value="XM_040797704.1"/>
</dbReference>
<feature type="region of interest" description="Disordered" evidence="1">
    <location>
        <begin position="727"/>
        <end position="751"/>
    </location>
</feature>